<evidence type="ECO:0000259" key="12">
    <source>
        <dbReference type="Pfam" id="PF08245"/>
    </source>
</evidence>
<evidence type="ECO:0000256" key="2">
    <source>
        <dbReference type="ARBA" id="ARBA00008276"/>
    </source>
</evidence>
<evidence type="ECO:0000256" key="6">
    <source>
        <dbReference type="ARBA" id="ARBA00022741"/>
    </source>
</evidence>
<dbReference type="PROSITE" id="PS01011">
    <property type="entry name" value="FOLYLPOLYGLU_SYNT_1"/>
    <property type="match status" value="1"/>
</dbReference>
<evidence type="ECO:0000256" key="10">
    <source>
        <dbReference type="ARBA" id="ARBA00047493"/>
    </source>
</evidence>
<keyword evidence="8" id="KW-0460">Magnesium</keyword>
<accession>A0A1D8JFX2</accession>
<dbReference type="InterPro" id="IPR001645">
    <property type="entry name" value="Folylpolyglutamate_synth"/>
</dbReference>
<organism evidence="13 14">
    <name type="scientific">Sporosarcina ureilytica</name>
    <dbReference type="NCBI Taxonomy" id="298596"/>
    <lineage>
        <taxon>Bacteria</taxon>
        <taxon>Bacillati</taxon>
        <taxon>Bacillota</taxon>
        <taxon>Bacilli</taxon>
        <taxon>Bacillales</taxon>
        <taxon>Caryophanaceae</taxon>
        <taxon>Sporosarcina</taxon>
    </lineage>
</organism>
<dbReference type="NCBIfam" id="TIGR01499">
    <property type="entry name" value="folC"/>
    <property type="match status" value="1"/>
</dbReference>
<dbReference type="EC" id="6.3.2.17" evidence="3"/>
<evidence type="ECO:0000256" key="1">
    <source>
        <dbReference type="ARBA" id="ARBA00001946"/>
    </source>
</evidence>
<dbReference type="Pfam" id="PF02875">
    <property type="entry name" value="Mur_ligase_C"/>
    <property type="match status" value="1"/>
</dbReference>
<evidence type="ECO:0000256" key="9">
    <source>
        <dbReference type="ARBA" id="ARBA00030592"/>
    </source>
</evidence>
<dbReference type="Gene3D" id="3.90.190.20">
    <property type="entry name" value="Mur ligase, C-terminal domain"/>
    <property type="match status" value="1"/>
</dbReference>
<dbReference type="GO" id="GO:0008841">
    <property type="term" value="F:dihydrofolate synthase activity"/>
    <property type="evidence" value="ECO:0007669"/>
    <property type="project" value="TreeGrafter"/>
</dbReference>
<dbReference type="Proteomes" id="UP000185746">
    <property type="component" value="Chromosome"/>
</dbReference>
<evidence type="ECO:0000313" key="13">
    <source>
        <dbReference type="EMBL" id="AOV07593.1"/>
    </source>
</evidence>
<dbReference type="Pfam" id="PF08245">
    <property type="entry name" value="Mur_ligase_M"/>
    <property type="match status" value="1"/>
</dbReference>
<dbReference type="PANTHER" id="PTHR11136:SF0">
    <property type="entry name" value="DIHYDROFOLATE SYNTHETASE-RELATED"/>
    <property type="match status" value="1"/>
</dbReference>
<dbReference type="PIRSF" id="PIRSF001563">
    <property type="entry name" value="Folylpolyglu_synth"/>
    <property type="match status" value="1"/>
</dbReference>
<evidence type="ECO:0000259" key="11">
    <source>
        <dbReference type="Pfam" id="PF02875"/>
    </source>
</evidence>
<dbReference type="FunFam" id="3.40.1190.10:FF:000011">
    <property type="entry name" value="Folylpolyglutamate synthase/dihydrofolate synthase"/>
    <property type="match status" value="1"/>
</dbReference>
<evidence type="ECO:0000256" key="5">
    <source>
        <dbReference type="ARBA" id="ARBA00022723"/>
    </source>
</evidence>
<dbReference type="PROSITE" id="PS01012">
    <property type="entry name" value="FOLYLPOLYGLU_SYNT_2"/>
    <property type="match status" value="1"/>
</dbReference>
<evidence type="ECO:0000256" key="8">
    <source>
        <dbReference type="ARBA" id="ARBA00022842"/>
    </source>
</evidence>
<dbReference type="InterPro" id="IPR018109">
    <property type="entry name" value="Folylpolyglutamate_synth_CS"/>
</dbReference>
<proteinExistence type="inferred from homology"/>
<dbReference type="GO" id="GO:0004326">
    <property type="term" value="F:tetrahydrofolylpolyglutamate synthase activity"/>
    <property type="evidence" value="ECO:0007669"/>
    <property type="project" value="UniProtKB-EC"/>
</dbReference>
<keyword evidence="14" id="KW-1185">Reference proteome</keyword>
<comment type="cofactor">
    <cofactor evidence="1">
        <name>Mg(2+)</name>
        <dbReference type="ChEBI" id="CHEBI:18420"/>
    </cofactor>
</comment>
<dbReference type="RefSeq" id="WP_075527725.1">
    <property type="nucleotide sequence ID" value="NZ_CP017560.1"/>
</dbReference>
<gene>
    <name evidence="13" type="ORF">BI350_08635</name>
</gene>
<evidence type="ECO:0000256" key="4">
    <source>
        <dbReference type="ARBA" id="ARBA00022598"/>
    </source>
</evidence>
<dbReference type="Gene3D" id="3.40.1190.10">
    <property type="entry name" value="Mur-like, catalytic domain"/>
    <property type="match status" value="1"/>
</dbReference>
<dbReference type="InterPro" id="IPR036565">
    <property type="entry name" value="Mur-like_cat_sf"/>
</dbReference>
<evidence type="ECO:0000313" key="14">
    <source>
        <dbReference type="Proteomes" id="UP000185746"/>
    </source>
</evidence>
<dbReference type="GO" id="GO:0005737">
    <property type="term" value="C:cytoplasm"/>
    <property type="evidence" value="ECO:0007669"/>
    <property type="project" value="TreeGrafter"/>
</dbReference>
<keyword evidence="6" id="KW-0547">Nucleotide-binding</keyword>
<dbReference type="AlphaFoldDB" id="A0A1D8JFX2"/>
<dbReference type="SUPFAM" id="SSF53244">
    <property type="entry name" value="MurD-like peptide ligases, peptide-binding domain"/>
    <property type="match status" value="1"/>
</dbReference>
<comment type="similarity">
    <text evidence="2">Belongs to the folylpolyglutamate synthase family.</text>
</comment>
<evidence type="ECO:0000256" key="3">
    <source>
        <dbReference type="ARBA" id="ARBA00013025"/>
    </source>
</evidence>
<protein>
    <recommendedName>
        <fullName evidence="3">tetrahydrofolate synthase</fullName>
        <ecNumber evidence="3">6.3.2.17</ecNumber>
    </recommendedName>
    <alternativeName>
        <fullName evidence="9">Tetrahydrofolylpolyglutamate synthase</fullName>
    </alternativeName>
</protein>
<keyword evidence="5" id="KW-0479">Metal-binding</keyword>
<reference evidence="13 14" key="1">
    <citation type="submission" date="2016-09" db="EMBL/GenBank/DDBJ databases">
        <title>Complete genome sequence of the Lysinibacillus sphaericus LMG 22257, a specie of Bacillus with ureolytic activity that can effectively biodeposit calcium carbonate.</title>
        <authorList>
            <person name="Yan W."/>
        </authorList>
    </citation>
    <scope>NUCLEOTIDE SEQUENCE [LARGE SCALE GENOMIC DNA]</scope>
    <source>
        <strain evidence="13 14">LMG 22257</strain>
    </source>
</reference>
<keyword evidence="7" id="KW-0067">ATP-binding</keyword>
<dbReference type="PANTHER" id="PTHR11136">
    <property type="entry name" value="FOLYLPOLYGLUTAMATE SYNTHASE-RELATED"/>
    <property type="match status" value="1"/>
</dbReference>
<comment type="catalytic activity">
    <reaction evidence="10">
        <text>(6S)-5,6,7,8-tetrahydrofolyl-(gamma-L-Glu)(n) + L-glutamate + ATP = (6S)-5,6,7,8-tetrahydrofolyl-(gamma-L-Glu)(n+1) + ADP + phosphate + H(+)</text>
        <dbReference type="Rhea" id="RHEA:10580"/>
        <dbReference type="Rhea" id="RHEA-COMP:14738"/>
        <dbReference type="Rhea" id="RHEA-COMP:14740"/>
        <dbReference type="ChEBI" id="CHEBI:15378"/>
        <dbReference type="ChEBI" id="CHEBI:29985"/>
        <dbReference type="ChEBI" id="CHEBI:30616"/>
        <dbReference type="ChEBI" id="CHEBI:43474"/>
        <dbReference type="ChEBI" id="CHEBI:141005"/>
        <dbReference type="ChEBI" id="CHEBI:456216"/>
        <dbReference type="EC" id="6.3.2.17"/>
    </reaction>
</comment>
<dbReference type="GO" id="GO:0005524">
    <property type="term" value="F:ATP binding"/>
    <property type="evidence" value="ECO:0007669"/>
    <property type="project" value="UniProtKB-KW"/>
</dbReference>
<dbReference type="EMBL" id="CP017560">
    <property type="protein sequence ID" value="AOV07593.1"/>
    <property type="molecule type" value="Genomic_DNA"/>
</dbReference>
<dbReference type="InterPro" id="IPR036615">
    <property type="entry name" value="Mur_ligase_C_dom_sf"/>
</dbReference>
<dbReference type="InterPro" id="IPR013221">
    <property type="entry name" value="Mur_ligase_cen"/>
</dbReference>
<dbReference type="InterPro" id="IPR004101">
    <property type="entry name" value="Mur_ligase_C"/>
</dbReference>
<dbReference type="KEGG" id="surl:BI350_08635"/>
<dbReference type="GO" id="GO:0046872">
    <property type="term" value="F:metal ion binding"/>
    <property type="evidence" value="ECO:0007669"/>
    <property type="project" value="UniProtKB-KW"/>
</dbReference>
<sequence>MIPKLNEYKERWHIKSDHSIKPGLKAIKEALTLLGNPEKRLNVIHVSGTNGKGSTIQFMESILEAHGYTTGVFSSPAIIDIHDQIRYNGNPVTQFTLDETFRKMKEVELSGKLTDFELLTVAAYVTFERLQPDYVLIETGMGGLLDSTNVVQPIVSVITSVALDHVLFLGSTIQEVATHKAGIIKQGTPAVVGALPPEALEIVKQTARKNDTIIKSYGEQFFIEVKDKEIFNGEHIFTLPYRKMKGTHQMINCGVAIEALLTAGINLIEKKVQDAVATAQLSYRFQEVMPNVYLDGAHNPAAAAALTETIENEFPGEKVDFIIGMLKGKDIKGTLDELMPVAASFTFLTFAHPDAATGEELMKNCGHLEKSVTNSFNRPIILDNGNNGRKIVTGSLYLMSGLKFL</sequence>
<name>A0A1D8JFX2_9BACL</name>
<dbReference type="SUPFAM" id="SSF53623">
    <property type="entry name" value="MurD-like peptide ligases, catalytic domain"/>
    <property type="match status" value="1"/>
</dbReference>
<feature type="domain" description="Mur ligase C-terminal" evidence="11">
    <location>
        <begin position="290"/>
        <end position="366"/>
    </location>
</feature>
<evidence type="ECO:0000256" key="7">
    <source>
        <dbReference type="ARBA" id="ARBA00022840"/>
    </source>
</evidence>
<feature type="domain" description="Mur ligase central" evidence="12">
    <location>
        <begin position="46"/>
        <end position="223"/>
    </location>
</feature>
<keyword evidence="4" id="KW-0436">Ligase</keyword>